<reference evidence="1" key="2">
    <citation type="submission" date="2022-06" db="UniProtKB">
        <authorList>
            <consortium name="EnsemblMetazoa"/>
        </authorList>
    </citation>
    <scope>IDENTIFICATION</scope>
    <source>
        <strain evidence="1">DF5081</strain>
    </source>
</reference>
<sequence>MLPTFLRQKAIRNVHFITCRCEMCENHDLDSLALASRCQDRKCAGFVAGAKCNLCGKTEKFSYEQVCHSTKSLIDIIENFHSKHDQMDAVQEFHHLLKLREEFSEILADCNVAILQLDEQIAYCASNLNERSLPRNLEEIAVRGCESFVSRLSIGAPEVTRRLYIACKCISRLSTPLSDGILNFIKKAVESSEISHGAENTISMYLKEFYQNVSVL</sequence>
<dbReference type="AlphaFoldDB" id="A0A8R1E1F4"/>
<dbReference type="InterPro" id="IPR011990">
    <property type="entry name" value="TPR-like_helical_dom_sf"/>
</dbReference>
<dbReference type="EnsemblMetazoa" id="CJA16368b.1">
    <property type="protein sequence ID" value="CJA16368b.1"/>
    <property type="gene ID" value="WBGene00135572"/>
</dbReference>
<dbReference type="Gene3D" id="1.25.40.10">
    <property type="entry name" value="Tetratricopeptide repeat domain"/>
    <property type="match status" value="1"/>
</dbReference>
<proteinExistence type="predicted"/>
<evidence type="ECO:0000313" key="1">
    <source>
        <dbReference type="EnsemblMetazoa" id="CJA16368b.1"/>
    </source>
</evidence>
<evidence type="ECO:0000313" key="2">
    <source>
        <dbReference type="Proteomes" id="UP000005237"/>
    </source>
</evidence>
<accession>A0A8R1E1F4</accession>
<keyword evidence="2" id="KW-1185">Reference proteome</keyword>
<organism evidence="1 2">
    <name type="scientific">Caenorhabditis japonica</name>
    <dbReference type="NCBI Taxonomy" id="281687"/>
    <lineage>
        <taxon>Eukaryota</taxon>
        <taxon>Metazoa</taxon>
        <taxon>Ecdysozoa</taxon>
        <taxon>Nematoda</taxon>
        <taxon>Chromadorea</taxon>
        <taxon>Rhabditida</taxon>
        <taxon>Rhabditina</taxon>
        <taxon>Rhabditomorpha</taxon>
        <taxon>Rhabditoidea</taxon>
        <taxon>Rhabditidae</taxon>
        <taxon>Peloderinae</taxon>
        <taxon>Caenorhabditis</taxon>
    </lineage>
</organism>
<protein>
    <submittedName>
        <fullName evidence="1">Uncharacterized protein</fullName>
    </submittedName>
</protein>
<dbReference type="Proteomes" id="UP000005237">
    <property type="component" value="Unassembled WGS sequence"/>
</dbReference>
<name>A0A8R1E1F4_CAEJA</name>
<reference evidence="2" key="1">
    <citation type="submission" date="2010-08" db="EMBL/GenBank/DDBJ databases">
        <authorList>
            <consortium name="Caenorhabditis japonica Sequencing Consortium"/>
            <person name="Wilson R.K."/>
        </authorList>
    </citation>
    <scope>NUCLEOTIDE SEQUENCE [LARGE SCALE GENOMIC DNA]</scope>
    <source>
        <strain evidence="2">DF5081</strain>
    </source>
</reference>